<reference evidence="2 4" key="1">
    <citation type="submission" date="2015-09" db="EMBL/GenBank/DDBJ databases">
        <authorList>
            <consortium name="Pathogen Informatics"/>
        </authorList>
    </citation>
    <scope>NUCLEOTIDE SEQUENCE [LARGE SCALE GENOMIC DNA]</scope>
    <source>
        <strain evidence="2 4">2789STDY5608863</strain>
    </source>
</reference>
<dbReference type="EMBL" id="WNAL01000013">
    <property type="protein sequence ID" value="MTR81660.1"/>
    <property type="molecule type" value="Genomic_DNA"/>
</dbReference>
<dbReference type="PROSITE" id="PS50075">
    <property type="entry name" value="CARRIER"/>
    <property type="match status" value="1"/>
</dbReference>
<dbReference type="Gene3D" id="1.10.1200.10">
    <property type="entry name" value="ACP-like"/>
    <property type="match status" value="1"/>
</dbReference>
<dbReference type="InterPro" id="IPR036736">
    <property type="entry name" value="ACP-like_sf"/>
</dbReference>
<evidence type="ECO:0000259" key="1">
    <source>
        <dbReference type="PROSITE" id="PS50075"/>
    </source>
</evidence>
<protein>
    <submittedName>
        <fullName evidence="3">Acyl carrier protein</fullName>
    </submittedName>
    <submittedName>
        <fullName evidence="2">D-alanine--poly(Phosphoribitol) ligase subunit 2</fullName>
    </submittedName>
</protein>
<dbReference type="Pfam" id="PF00550">
    <property type="entry name" value="PP-binding"/>
    <property type="match status" value="1"/>
</dbReference>
<gene>
    <name evidence="2" type="ORF">ERS852420_02587</name>
    <name evidence="3" type="ORF">GMD30_08035</name>
</gene>
<accession>A0A173U243</accession>
<dbReference type="Proteomes" id="UP000446657">
    <property type="component" value="Unassembled WGS sequence"/>
</dbReference>
<proteinExistence type="predicted"/>
<evidence type="ECO:0000313" key="5">
    <source>
        <dbReference type="Proteomes" id="UP000446657"/>
    </source>
</evidence>
<feature type="domain" description="Carrier" evidence="1">
    <location>
        <begin position="1"/>
        <end position="76"/>
    </location>
</feature>
<dbReference type="GO" id="GO:0016874">
    <property type="term" value="F:ligase activity"/>
    <property type="evidence" value="ECO:0007669"/>
    <property type="project" value="UniProtKB-KW"/>
</dbReference>
<evidence type="ECO:0000313" key="2">
    <source>
        <dbReference type="EMBL" id="CUN08396.1"/>
    </source>
</evidence>
<reference evidence="3 5" key="2">
    <citation type="journal article" date="2019" name="Nat. Med.">
        <title>A library of human gut bacterial isolates paired with longitudinal multiomics data enables mechanistic microbiome research.</title>
        <authorList>
            <person name="Poyet M."/>
            <person name="Groussin M."/>
            <person name="Gibbons S.M."/>
            <person name="Avila-Pacheco J."/>
            <person name="Jiang X."/>
            <person name="Kearney S.M."/>
            <person name="Perrotta A.R."/>
            <person name="Berdy B."/>
            <person name="Zhao S."/>
            <person name="Lieberman T.D."/>
            <person name="Swanson P.K."/>
            <person name="Smith M."/>
            <person name="Roesemann S."/>
            <person name="Alexander J.E."/>
            <person name="Rich S.A."/>
            <person name="Livny J."/>
            <person name="Vlamakis H."/>
            <person name="Clish C."/>
            <person name="Bullock K."/>
            <person name="Deik A."/>
            <person name="Scott J."/>
            <person name="Pierce K.A."/>
            <person name="Xavier R.J."/>
            <person name="Alm E.J."/>
        </authorList>
    </citation>
    <scope>NUCLEOTIDE SEQUENCE [LARGE SCALE GENOMIC DNA]</scope>
    <source>
        <strain evidence="3 5">BIOML-A1</strain>
    </source>
</reference>
<dbReference type="AlphaFoldDB" id="A0A173U243"/>
<dbReference type="RefSeq" id="WP_055263445.1">
    <property type="nucleotide sequence ID" value="NZ_CP184331.1"/>
</dbReference>
<evidence type="ECO:0000313" key="3">
    <source>
        <dbReference type="EMBL" id="MTR81660.1"/>
    </source>
</evidence>
<dbReference type="InterPro" id="IPR009081">
    <property type="entry name" value="PP-bd_ACP"/>
</dbReference>
<name>A0A173U243_9FIRM</name>
<sequence>METREIILDILQEMHEDIDYEKEKALVTDKILDSFDLVSLVSELTDAFDIEITAKDFVEENFNSLDTLVTMVKRLQEE</sequence>
<dbReference type="EMBL" id="CYXV01000012">
    <property type="protein sequence ID" value="CUN08396.1"/>
    <property type="molecule type" value="Genomic_DNA"/>
</dbReference>
<organism evidence="2 4">
    <name type="scientific">Roseburia faecis</name>
    <dbReference type="NCBI Taxonomy" id="301302"/>
    <lineage>
        <taxon>Bacteria</taxon>
        <taxon>Bacillati</taxon>
        <taxon>Bacillota</taxon>
        <taxon>Clostridia</taxon>
        <taxon>Lachnospirales</taxon>
        <taxon>Lachnospiraceae</taxon>
        <taxon>Roseburia</taxon>
    </lineage>
</organism>
<dbReference type="GeneID" id="99747714"/>
<dbReference type="SUPFAM" id="SSF47336">
    <property type="entry name" value="ACP-like"/>
    <property type="match status" value="1"/>
</dbReference>
<dbReference type="Proteomes" id="UP000095495">
    <property type="component" value="Unassembled WGS sequence"/>
</dbReference>
<evidence type="ECO:0000313" key="4">
    <source>
        <dbReference type="Proteomes" id="UP000095495"/>
    </source>
</evidence>
<keyword evidence="2" id="KW-0436">Ligase</keyword>